<dbReference type="AlphaFoldDB" id="A0A2K8L4E3"/>
<dbReference type="RefSeq" id="WP_100278448.1">
    <property type="nucleotide sequence ID" value="NZ_CP018799.1"/>
</dbReference>
<evidence type="ECO:0000313" key="3">
    <source>
        <dbReference type="Proteomes" id="UP000231701"/>
    </source>
</evidence>
<organism evidence="2 3">
    <name type="scientific">Mariprofundus aestuarium</name>
    <dbReference type="NCBI Taxonomy" id="1921086"/>
    <lineage>
        <taxon>Bacteria</taxon>
        <taxon>Pseudomonadati</taxon>
        <taxon>Pseudomonadota</taxon>
        <taxon>Candidatius Mariprofundia</taxon>
        <taxon>Mariprofundales</taxon>
        <taxon>Mariprofundaceae</taxon>
        <taxon>Mariprofundus</taxon>
    </lineage>
</organism>
<evidence type="ECO:0000256" key="1">
    <source>
        <dbReference type="SAM" id="Phobius"/>
    </source>
</evidence>
<proteinExistence type="predicted"/>
<protein>
    <submittedName>
        <fullName evidence="2">Uncharacterized protein</fullName>
    </submittedName>
</protein>
<dbReference type="KEGG" id="maes:Ga0123461_2310"/>
<feature type="transmembrane region" description="Helical" evidence="1">
    <location>
        <begin position="6"/>
        <end position="32"/>
    </location>
</feature>
<reference evidence="2 3" key="1">
    <citation type="submission" date="2016-12" db="EMBL/GenBank/DDBJ databases">
        <title>Isolation and genomic insights into novel planktonic Zetaproteobacteria from stratified waters of the Chesapeake Bay.</title>
        <authorList>
            <person name="McAllister S.M."/>
            <person name="Kato S."/>
            <person name="Chan C.S."/>
            <person name="Chiu B.K."/>
            <person name="Field E.K."/>
        </authorList>
    </citation>
    <scope>NUCLEOTIDE SEQUENCE [LARGE SCALE GENOMIC DNA]</scope>
    <source>
        <strain evidence="2 3">CP-5</strain>
    </source>
</reference>
<keyword evidence="1" id="KW-0812">Transmembrane</keyword>
<accession>A0A2K8L4E3</accession>
<keyword evidence="1" id="KW-0472">Membrane</keyword>
<name>A0A2K8L4E3_MARES</name>
<evidence type="ECO:0000313" key="2">
    <source>
        <dbReference type="EMBL" id="ATX80711.1"/>
    </source>
</evidence>
<dbReference type="OrthoDB" id="7067540at2"/>
<dbReference type="Proteomes" id="UP000231701">
    <property type="component" value="Chromosome"/>
</dbReference>
<keyword evidence="1" id="KW-1133">Transmembrane helix</keyword>
<sequence>MVVIEFIEAVILLLGMVGIPGAIISILMSNYYAKKTMDRLREVSPEAYAELGKPSLFLNNTIRNMSKFFKWLHARKYKELNDESLTLMASNALKSRLAAAICMGAFSLAMVILSL</sequence>
<dbReference type="EMBL" id="CP018799">
    <property type="protein sequence ID" value="ATX80711.1"/>
    <property type="molecule type" value="Genomic_DNA"/>
</dbReference>
<feature type="transmembrane region" description="Helical" evidence="1">
    <location>
        <begin position="97"/>
        <end position="114"/>
    </location>
</feature>
<keyword evidence="3" id="KW-1185">Reference proteome</keyword>
<gene>
    <name evidence="2" type="ORF">Ga0123461_2310</name>
</gene>